<dbReference type="AlphaFoldDB" id="E9I795"/>
<evidence type="ECO:0000313" key="1">
    <source>
        <dbReference type="EMBL" id="EFX60135.1"/>
    </source>
</evidence>
<reference evidence="1 2" key="1">
    <citation type="journal article" date="2011" name="Science">
        <title>The ecoresponsive genome of Daphnia pulex.</title>
        <authorList>
            <person name="Colbourne J.K."/>
            <person name="Pfrender M.E."/>
            <person name="Gilbert D."/>
            <person name="Thomas W.K."/>
            <person name="Tucker A."/>
            <person name="Oakley T.H."/>
            <person name="Tokishita S."/>
            <person name="Aerts A."/>
            <person name="Arnold G.J."/>
            <person name="Basu M.K."/>
            <person name="Bauer D.J."/>
            <person name="Caceres C.E."/>
            <person name="Carmel L."/>
            <person name="Casola C."/>
            <person name="Choi J.H."/>
            <person name="Detter J.C."/>
            <person name="Dong Q."/>
            <person name="Dusheyko S."/>
            <person name="Eads B.D."/>
            <person name="Frohlich T."/>
            <person name="Geiler-Samerotte K.A."/>
            <person name="Gerlach D."/>
            <person name="Hatcher P."/>
            <person name="Jogdeo S."/>
            <person name="Krijgsveld J."/>
            <person name="Kriventseva E.V."/>
            <person name="Kultz D."/>
            <person name="Laforsch C."/>
            <person name="Lindquist E."/>
            <person name="Lopez J."/>
            <person name="Manak J.R."/>
            <person name="Muller J."/>
            <person name="Pangilinan J."/>
            <person name="Patwardhan R.P."/>
            <person name="Pitluck S."/>
            <person name="Pritham E.J."/>
            <person name="Rechtsteiner A."/>
            <person name="Rho M."/>
            <person name="Rogozin I.B."/>
            <person name="Sakarya O."/>
            <person name="Salamov A."/>
            <person name="Schaack S."/>
            <person name="Shapiro H."/>
            <person name="Shiga Y."/>
            <person name="Skalitzky C."/>
            <person name="Smith Z."/>
            <person name="Souvorov A."/>
            <person name="Sung W."/>
            <person name="Tang Z."/>
            <person name="Tsuchiya D."/>
            <person name="Tu H."/>
            <person name="Vos H."/>
            <person name="Wang M."/>
            <person name="Wolf Y.I."/>
            <person name="Yamagata H."/>
            <person name="Yamada T."/>
            <person name="Ye Y."/>
            <person name="Shaw J.R."/>
            <person name="Andrews J."/>
            <person name="Crease T.J."/>
            <person name="Tang H."/>
            <person name="Lucas S.M."/>
            <person name="Robertson H.M."/>
            <person name="Bork P."/>
            <person name="Koonin E.V."/>
            <person name="Zdobnov E.M."/>
            <person name="Grigoriev I.V."/>
            <person name="Lynch M."/>
            <person name="Boore J.L."/>
        </authorList>
    </citation>
    <scope>NUCLEOTIDE SEQUENCE [LARGE SCALE GENOMIC DNA]</scope>
</reference>
<dbReference type="InterPro" id="IPR037175">
    <property type="entry name" value="KFase_sf"/>
</dbReference>
<dbReference type="Gene3D" id="3.50.30.50">
    <property type="entry name" value="Putative cyclase"/>
    <property type="match status" value="1"/>
</dbReference>
<name>E9I795_DAPPU</name>
<evidence type="ECO:0000313" key="2">
    <source>
        <dbReference type="Proteomes" id="UP000000305"/>
    </source>
</evidence>
<accession>E9I795</accession>
<dbReference type="KEGG" id="dpx:DAPPUDRAFT_345211"/>
<dbReference type="InParanoid" id="E9I795"/>
<gene>
    <name evidence="1" type="ORF">DAPPUDRAFT_345211</name>
</gene>
<dbReference type="OrthoDB" id="6161at2759"/>
<dbReference type="HOGENOM" id="CLU_2099287_0_0_1"/>
<dbReference type="STRING" id="6669.E9I795"/>
<sequence>MPELISVYPTMLENGDKIIDVPHLSMISHKGVAKGIIIRTLPNDNEKLERQYSETNPPYITNEAMKMIVDYGYDHLMIDTPSVDREYDEDGLYLVQNQIINVKMDAVPSRPILYQI</sequence>
<protein>
    <submittedName>
        <fullName evidence="1">Uncharacterized protein</fullName>
    </submittedName>
</protein>
<organism evidence="1 2">
    <name type="scientific">Daphnia pulex</name>
    <name type="common">Water flea</name>
    <dbReference type="NCBI Taxonomy" id="6669"/>
    <lineage>
        <taxon>Eukaryota</taxon>
        <taxon>Metazoa</taxon>
        <taxon>Ecdysozoa</taxon>
        <taxon>Arthropoda</taxon>
        <taxon>Crustacea</taxon>
        <taxon>Branchiopoda</taxon>
        <taxon>Diplostraca</taxon>
        <taxon>Cladocera</taxon>
        <taxon>Anomopoda</taxon>
        <taxon>Daphniidae</taxon>
        <taxon>Daphnia</taxon>
    </lineage>
</organism>
<dbReference type="EMBL" id="GL737065">
    <property type="protein sequence ID" value="EFX60135.1"/>
    <property type="molecule type" value="Genomic_DNA"/>
</dbReference>
<dbReference type="SUPFAM" id="SSF102198">
    <property type="entry name" value="Putative cyclase"/>
    <property type="match status" value="1"/>
</dbReference>
<dbReference type="GO" id="GO:0019441">
    <property type="term" value="P:L-tryptophan catabolic process to kynurenine"/>
    <property type="evidence" value="ECO:0007669"/>
    <property type="project" value="InterPro"/>
</dbReference>
<dbReference type="GO" id="GO:0004061">
    <property type="term" value="F:arylformamidase activity"/>
    <property type="evidence" value="ECO:0007669"/>
    <property type="project" value="InterPro"/>
</dbReference>
<keyword evidence="2" id="KW-1185">Reference proteome</keyword>
<dbReference type="Proteomes" id="UP000000305">
    <property type="component" value="Unassembled WGS sequence"/>
</dbReference>
<proteinExistence type="predicted"/>